<evidence type="ECO:0000256" key="2">
    <source>
        <dbReference type="ARBA" id="ARBA00022448"/>
    </source>
</evidence>
<evidence type="ECO:0000256" key="7">
    <source>
        <dbReference type="ARBA" id="ARBA00023065"/>
    </source>
</evidence>
<dbReference type="InterPro" id="IPR011662">
    <property type="entry name" value="Secretin/TonB_short_N"/>
</dbReference>
<keyword evidence="10" id="KW-0998">Cell outer membrane</keyword>
<keyword evidence="6" id="KW-0408">Iron</keyword>
<dbReference type="InterPro" id="IPR036942">
    <property type="entry name" value="Beta-barrel_TonB_sf"/>
</dbReference>
<keyword evidence="13" id="KW-0675">Receptor</keyword>
<gene>
    <name evidence="13" type="ORF">ACFPN2_34480</name>
</gene>
<keyword evidence="7" id="KW-0406">Ion transport</keyword>
<keyword evidence="4" id="KW-0410">Iron transport</keyword>
<dbReference type="SUPFAM" id="SSF56935">
    <property type="entry name" value="Porins"/>
    <property type="match status" value="1"/>
</dbReference>
<evidence type="ECO:0000256" key="3">
    <source>
        <dbReference type="ARBA" id="ARBA00022452"/>
    </source>
</evidence>
<sequence>MSTQAAADESIKKVAVPAGSLTVALKMLAEQSGVEFFYSTDQLKGLRTEGVNGEFTAEKAVQKLLEGTNLKLTRHESGALVITVADKAAAADAVPDALEEVVVTALKSGAVALEKAPISVTALGGDMLRDGGFLDVADAIRFAPSVNEGVSSGNRAQKVINIRGVGQNTNVSGGTTGYYVGEAAFFESVQAPTSRLYDIERVEILRGPQSTLYGNGAMGGVVRFIPNAPDLNEFEGNAFGGWSATQGGSDSYYGYGAMNFPLLRDKLALRVAGGYEKLGGFGDTGPTGFPATGKDQDGGTITSLRSSLKYAATDRLSIDVLFQMSDTDFGASQMFNPFDRTRLTGGPDDNDDTRYRMLAGTVNYDFGFANLTSVTTAIDQDIDNISNVSFAGLADSSSITGAERSYIGNETRLASSSQGPLNWIVGLFLTDDDDDSTSAATAEFFLPDATGSTYIMDLTGASSTERSTRAVFAELSYKLFDGKLVPLVGLRYFEEDFETESQSLTEMHLTSSTVGGATTVFDPPLSLGAFPTAESSGKLKFDSVNPRFNLAYYPNDTASYFINISNGFRGGTANTNALCAVTPGCPRSVPSDKLWNYEIGTKQNLNDRQIFVDLALYYMDWKGVREFVNLVVLNAQLAAGDAEIYGVDAAITATPKAIPGLTLSLVGNWNSSEFSTVTPAGTVAGAAVGDRISYVPDWTATVGVDYKRPIGRNWIAHLNTSYNHIEEMRGGFGSLANLSVPPNPGGFGGKRDLVSARIGVQSDKLGVYFVGTNLLNEHDPVTIGSGIQTLDYPRALGFEITSDF</sequence>
<reference evidence="14" key="1">
    <citation type="journal article" date="2019" name="Int. J. Syst. Evol. Microbiol.">
        <title>The Global Catalogue of Microorganisms (GCM) 10K type strain sequencing project: providing services to taxonomists for standard genome sequencing and annotation.</title>
        <authorList>
            <consortium name="The Broad Institute Genomics Platform"/>
            <consortium name="The Broad Institute Genome Sequencing Center for Infectious Disease"/>
            <person name="Wu L."/>
            <person name="Ma J."/>
        </authorList>
    </citation>
    <scope>NUCLEOTIDE SEQUENCE [LARGE SCALE GENOMIC DNA]</scope>
    <source>
        <strain evidence="14">CGMCC 1.10759</strain>
    </source>
</reference>
<dbReference type="Pfam" id="PF07715">
    <property type="entry name" value="Plug"/>
    <property type="match status" value="1"/>
</dbReference>
<protein>
    <submittedName>
        <fullName evidence="13">TonB-dependent receptor domain-containing protein</fullName>
    </submittedName>
</protein>
<dbReference type="Pfam" id="PF00593">
    <property type="entry name" value="TonB_dep_Rec_b-barrel"/>
    <property type="match status" value="1"/>
</dbReference>
<evidence type="ECO:0000256" key="9">
    <source>
        <dbReference type="ARBA" id="ARBA00023136"/>
    </source>
</evidence>
<evidence type="ECO:0000256" key="6">
    <source>
        <dbReference type="ARBA" id="ARBA00023004"/>
    </source>
</evidence>
<dbReference type="Gene3D" id="2.40.170.20">
    <property type="entry name" value="TonB-dependent receptor, beta-barrel domain"/>
    <property type="match status" value="1"/>
</dbReference>
<proteinExistence type="inferred from homology"/>
<organism evidence="13 14">
    <name type="scientific">Steroidobacter flavus</name>
    <dbReference type="NCBI Taxonomy" id="1842136"/>
    <lineage>
        <taxon>Bacteria</taxon>
        <taxon>Pseudomonadati</taxon>
        <taxon>Pseudomonadota</taxon>
        <taxon>Gammaproteobacteria</taxon>
        <taxon>Steroidobacterales</taxon>
        <taxon>Steroidobacteraceae</taxon>
        <taxon>Steroidobacter</taxon>
    </lineage>
</organism>
<comment type="caution">
    <text evidence="13">The sequence shown here is derived from an EMBL/GenBank/DDBJ whole genome shotgun (WGS) entry which is preliminary data.</text>
</comment>
<keyword evidence="2" id="KW-0813">Transport</keyword>
<comment type="subcellular location">
    <subcellularLocation>
        <location evidence="1">Cell outer membrane</location>
        <topology evidence="1">Multi-pass membrane protein</topology>
    </subcellularLocation>
</comment>
<evidence type="ECO:0000259" key="12">
    <source>
        <dbReference type="SMART" id="SM00965"/>
    </source>
</evidence>
<evidence type="ECO:0000256" key="11">
    <source>
        <dbReference type="RuleBase" id="RU003357"/>
    </source>
</evidence>
<feature type="domain" description="Secretin/TonB short N-terminal" evidence="12">
    <location>
        <begin position="34"/>
        <end position="85"/>
    </location>
</feature>
<dbReference type="InterPro" id="IPR012910">
    <property type="entry name" value="Plug_dom"/>
</dbReference>
<name>A0ABV8T5I0_9GAMM</name>
<accession>A0ABV8T5I0</accession>
<dbReference type="RefSeq" id="WP_380605230.1">
    <property type="nucleotide sequence ID" value="NZ_JBHSDU010000015.1"/>
</dbReference>
<dbReference type="PANTHER" id="PTHR32552">
    <property type="entry name" value="FERRICHROME IRON RECEPTOR-RELATED"/>
    <property type="match status" value="1"/>
</dbReference>
<keyword evidence="8 11" id="KW-0798">TonB box</keyword>
<evidence type="ECO:0000256" key="4">
    <source>
        <dbReference type="ARBA" id="ARBA00022496"/>
    </source>
</evidence>
<keyword evidence="14" id="KW-1185">Reference proteome</keyword>
<evidence type="ECO:0000256" key="8">
    <source>
        <dbReference type="ARBA" id="ARBA00023077"/>
    </source>
</evidence>
<comment type="similarity">
    <text evidence="11">Belongs to the TonB-dependent receptor family.</text>
</comment>
<evidence type="ECO:0000256" key="5">
    <source>
        <dbReference type="ARBA" id="ARBA00022692"/>
    </source>
</evidence>
<dbReference type="InterPro" id="IPR000531">
    <property type="entry name" value="Beta-barrel_TonB"/>
</dbReference>
<dbReference type="EMBL" id="JBHSDU010000015">
    <property type="protein sequence ID" value="MFC4314223.1"/>
    <property type="molecule type" value="Genomic_DNA"/>
</dbReference>
<dbReference type="Pfam" id="PF07660">
    <property type="entry name" value="STN"/>
    <property type="match status" value="1"/>
</dbReference>
<dbReference type="Proteomes" id="UP001595904">
    <property type="component" value="Unassembled WGS sequence"/>
</dbReference>
<keyword evidence="3" id="KW-1134">Transmembrane beta strand</keyword>
<evidence type="ECO:0000313" key="14">
    <source>
        <dbReference type="Proteomes" id="UP001595904"/>
    </source>
</evidence>
<dbReference type="InterPro" id="IPR039426">
    <property type="entry name" value="TonB-dep_rcpt-like"/>
</dbReference>
<keyword evidence="5" id="KW-0812">Transmembrane</keyword>
<dbReference type="Gene3D" id="3.55.50.30">
    <property type="match status" value="1"/>
</dbReference>
<evidence type="ECO:0000256" key="10">
    <source>
        <dbReference type="ARBA" id="ARBA00023237"/>
    </source>
</evidence>
<evidence type="ECO:0000256" key="1">
    <source>
        <dbReference type="ARBA" id="ARBA00004571"/>
    </source>
</evidence>
<dbReference type="PANTHER" id="PTHR32552:SF81">
    <property type="entry name" value="TONB-DEPENDENT OUTER MEMBRANE RECEPTOR"/>
    <property type="match status" value="1"/>
</dbReference>
<evidence type="ECO:0000313" key="13">
    <source>
        <dbReference type="EMBL" id="MFC4314223.1"/>
    </source>
</evidence>
<dbReference type="SMART" id="SM00965">
    <property type="entry name" value="STN"/>
    <property type="match status" value="1"/>
</dbReference>
<keyword evidence="9 11" id="KW-0472">Membrane</keyword>